<keyword evidence="7" id="KW-1185">Reference proteome</keyword>
<dbReference type="GO" id="GO:0016491">
    <property type="term" value="F:oxidoreductase activity"/>
    <property type="evidence" value="ECO:0007669"/>
    <property type="project" value="InterPro"/>
</dbReference>
<dbReference type="InParanoid" id="A0A218Z5Z3"/>
<dbReference type="Gene3D" id="1.10.1280.10">
    <property type="entry name" value="Di-copper center containing domain from catechol oxidase"/>
    <property type="match status" value="1"/>
</dbReference>
<dbReference type="InterPro" id="IPR002227">
    <property type="entry name" value="Tyrosinase_Cu-bd"/>
</dbReference>
<protein>
    <recommendedName>
        <fullName evidence="4 5">Tyrosinase copper-binding domain-containing protein</fullName>
    </recommendedName>
</protein>
<dbReference type="STRING" id="503106.A0A218Z5Z3"/>
<sequence length="358" mass="40555">MILSSVVHFALLLLPGVVDAAPKGSKFRQEKRSTILSRKEWRSLTSCEKTEYIDAVKCLQTRPARHQNMYPGARSRYDDFIGLHIALNHQIHFIGTFFAWHRYYVYLFEKDLRETCDYKGAQPYWDWSLDAVTIDSWAQSPIFDVEFGFGGNGEYIEDISNLTQTSAYPVTGRTGGGIVTTGPWANTTISMGLGKSLEYAPHYLRRDFSPSLAMRTLNSSAVQWVQESDSFALFDRRSQSLKPGLGGVSTHGGGHLAVGGQVGELSNAYSSCGDPLFWVHHGHLDNLWNKWQRLNWTVRKDEITGPDVEWAYPWNYFGDIPYNNITLDTPLEFGPFAQNITVRTVMDISSYSLGYEYI</sequence>
<keyword evidence="2" id="KW-0186">Copper</keyword>
<dbReference type="Proteomes" id="UP000242519">
    <property type="component" value="Unassembled WGS sequence"/>
</dbReference>
<keyword evidence="1" id="KW-0479">Metal-binding</keyword>
<dbReference type="SUPFAM" id="SSF48056">
    <property type="entry name" value="Di-copper centre-containing domain"/>
    <property type="match status" value="1"/>
</dbReference>
<dbReference type="PROSITE" id="PS00498">
    <property type="entry name" value="TYROSINASE_2"/>
    <property type="match status" value="1"/>
</dbReference>
<feature type="domain" description="Tyrosinase copper-binding" evidence="4">
    <location>
        <begin position="92"/>
        <end position="109"/>
    </location>
</feature>
<gene>
    <name evidence="6" type="ORF">B2J93_7208</name>
</gene>
<dbReference type="GO" id="GO:0046872">
    <property type="term" value="F:metal ion binding"/>
    <property type="evidence" value="ECO:0007669"/>
    <property type="project" value="UniProtKB-KW"/>
</dbReference>
<evidence type="ECO:0000256" key="1">
    <source>
        <dbReference type="ARBA" id="ARBA00022723"/>
    </source>
</evidence>
<dbReference type="PANTHER" id="PTHR11474:SF126">
    <property type="entry name" value="TYROSINASE-LIKE PROTEIN TYR-1-RELATED"/>
    <property type="match status" value="1"/>
</dbReference>
<accession>A0A218Z5Z3</accession>
<keyword evidence="3" id="KW-0732">Signal</keyword>
<dbReference type="PANTHER" id="PTHR11474">
    <property type="entry name" value="TYROSINASE FAMILY MEMBER"/>
    <property type="match status" value="1"/>
</dbReference>
<dbReference type="EMBL" id="MZNU01000188">
    <property type="protein sequence ID" value="OWP03182.1"/>
    <property type="molecule type" value="Genomic_DNA"/>
</dbReference>
<comment type="caution">
    <text evidence="6">The sequence shown here is derived from an EMBL/GenBank/DDBJ whole genome shotgun (WGS) entry which is preliminary data.</text>
</comment>
<dbReference type="PROSITE" id="PS00497">
    <property type="entry name" value="TYROSINASE_1"/>
    <property type="match status" value="1"/>
</dbReference>
<dbReference type="AlphaFoldDB" id="A0A218Z5Z3"/>
<evidence type="ECO:0000313" key="7">
    <source>
        <dbReference type="Proteomes" id="UP000242519"/>
    </source>
</evidence>
<dbReference type="InterPro" id="IPR050316">
    <property type="entry name" value="Tyrosinase/Hemocyanin"/>
</dbReference>
<evidence type="ECO:0000313" key="6">
    <source>
        <dbReference type="EMBL" id="OWP03182.1"/>
    </source>
</evidence>
<dbReference type="InterPro" id="IPR008922">
    <property type="entry name" value="Di-copper_centre_dom_sf"/>
</dbReference>
<dbReference type="OrthoDB" id="6132182at2759"/>
<feature type="chain" id="PRO_5012126271" description="Tyrosinase copper-binding domain-containing protein" evidence="3">
    <location>
        <begin position="21"/>
        <end position="358"/>
    </location>
</feature>
<dbReference type="PRINTS" id="PR00092">
    <property type="entry name" value="TYROSINASE"/>
</dbReference>
<dbReference type="Pfam" id="PF00264">
    <property type="entry name" value="Tyrosinase"/>
    <property type="match status" value="1"/>
</dbReference>
<proteinExistence type="predicted"/>
<feature type="domain" description="Tyrosinase copper-binding" evidence="5">
    <location>
        <begin position="274"/>
        <end position="285"/>
    </location>
</feature>
<evidence type="ECO:0000256" key="2">
    <source>
        <dbReference type="ARBA" id="ARBA00023008"/>
    </source>
</evidence>
<name>A0A218Z5Z3_9HELO</name>
<organism evidence="6 7">
    <name type="scientific">Diplocarpon coronariae</name>
    <dbReference type="NCBI Taxonomy" id="2795749"/>
    <lineage>
        <taxon>Eukaryota</taxon>
        <taxon>Fungi</taxon>
        <taxon>Dikarya</taxon>
        <taxon>Ascomycota</taxon>
        <taxon>Pezizomycotina</taxon>
        <taxon>Leotiomycetes</taxon>
        <taxon>Helotiales</taxon>
        <taxon>Drepanopezizaceae</taxon>
        <taxon>Diplocarpon</taxon>
    </lineage>
</organism>
<evidence type="ECO:0000259" key="4">
    <source>
        <dbReference type="PROSITE" id="PS00497"/>
    </source>
</evidence>
<feature type="signal peptide" evidence="3">
    <location>
        <begin position="1"/>
        <end position="20"/>
    </location>
</feature>
<evidence type="ECO:0000256" key="3">
    <source>
        <dbReference type="SAM" id="SignalP"/>
    </source>
</evidence>
<reference evidence="6 7" key="1">
    <citation type="submission" date="2017-04" db="EMBL/GenBank/DDBJ databases">
        <title>Draft genome sequence of Marssonina coronaria NL1: causal agent of apple blotch.</title>
        <authorList>
            <person name="Cheng Q."/>
        </authorList>
    </citation>
    <scope>NUCLEOTIDE SEQUENCE [LARGE SCALE GENOMIC DNA]</scope>
    <source>
        <strain evidence="6 7">NL1</strain>
    </source>
</reference>
<evidence type="ECO:0000259" key="5">
    <source>
        <dbReference type="PROSITE" id="PS00498"/>
    </source>
</evidence>